<feature type="region of interest" description="Disordered" evidence="2">
    <location>
        <begin position="208"/>
        <end position="238"/>
    </location>
</feature>
<comment type="similarity">
    <text evidence="1">Belongs to the WrbA family.</text>
</comment>
<dbReference type="OrthoDB" id="2251513at2759"/>
<feature type="compositionally biased region" description="Low complexity" evidence="2">
    <location>
        <begin position="221"/>
        <end position="238"/>
    </location>
</feature>
<dbReference type="InterPro" id="IPR005025">
    <property type="entry name" value="FMN_Rdtase-like_dom"/>
</dbReference>
<dbReference type="InterPro" id="IPR010089">
    <property type="entry name" value="Flavoprotein_WrbA-like"/>
</dbReference>
<sequence>MTKPVVYIVLYSLYQHVYKLSQSIQEGLEEKGVEVKVFQVAETLSDEILSKMQAPAKPDLPIMTVDKLAEPDGIIFGLPTRFGLLPAQIKTLLDASGALWAKGALAGKFAGTFFSTASQHGGQETTALTAVTYFAHHGMMYVPFGYANVALQNNEEVIGGSAYGSGTISDGDGSRQPTQTELDIARNQGQNFGVIVGTFVKGRSAIEGTTPDINNKLADTNANGSTASSGPATTATTTGAASGAAGAAAAGTAAAGAAGAAGAATHGNAAPTNATGGVPKDTAGNDSTAPAGSTLDANNGPATPVHGTTNEGNAAPTNAVAGTPSAPAGNAASNDVSAATAGGKATIGSTEPTTTTGAGATTATTGNGADTATSDASKVGASAGATAAGAASAVPNKLKDNKPKKKKKWFCC</sequence>
<dbReference type="AlphaFoldDB" id="S2K8M9"/>
<dbReference type="FunCoup" id="S2K8M9">
    <property type="interactions" value="180"/>
</dbReference>
<evidence type="ECO:0000256" key="2">
    <source>
        <dbReference type="SAM" id="MobiDB-lite"/>
    </source>
</evidence>
<dbReference type="VEuPathDB" id="FungiDB:HMPREF1544_04507"/>
<name>S2K8M9_MUCC1</name>
<dbReference type="InterPro" id="IPR008254">
    <property type="entry name" value="Flavodoxin/NO_synth"/>
</dbReference>
<protein>
    <recommendedName>
        <fullName evidence="3">Flavodoxin-like domain-containing protein</fullName>
    </recommendedName>
</protein>
<dbReference type="InParanoid" id="S2K8M9"/>
<dbReference type="OMA" id="CGICTIM"/>
<feature type="region of interest" description="Disordered" evidence="2">
    <location>
        <begin position="271"/>
        <end position="407"/>
    </location>
</feature>
<proteinExistence type="inferred from homology"/>
<dbReference type="EMBL" id="KE123947">
    <property type="protein sequence ID" value="EPB88635.1"/>
    <property type="molecule type" value="Genomic_DNA"/>
</dbReference>
<dbReference type="NCBIfam" id="TIGR01755">
    <property type="entry name" value="flav_wrbA"/>
    <property type="match status" value="1"/>
</dbReference>
<keyword evidence="5" id="KW-1185">Reference proteome</keyword>
<dbReference type="eggNOG" id="KOG3135">
    <property type="taxonomic scope" value="Eukaryota"/>
</dbReference>
<reference evidence="5" key="1">
    <citation type="submission" date="2013-05" db="EMBL/GenBank/DDBJ databases">
        <title>The Genome sequence of Mucor circinelloides f. circinelloides 1006PhL.</title>
        <authorList>
            <consortium name="The Broad Institute Genomics Platform"/>
            <person name="Cuomo C."/>
            <person name="Earl A."/>
            <person name="Findley K."/>
            <person name="Lee S.C."/>
            <person name="Walker B."/>
            <person name="Young S."/>
            <person name="Zeng Q."/>
            <person name="Gargeya S."/>
            <person name="Fitzgerald M."/>
            <person name="Haas B."/>
            <person name="Abouelleil A."/>
            <person name="Allen A.W."/>
            <person name="Alvarado L."/>
            <person name="Arachchi H.M."/>
            <person name="Berlin A.M."/>
            <person name="Chapman S.B."/>
            <person name="Gainer-Dewar J."/>
            <person name="Goldberg J."/>
            <person name="Griggs A."/>
            <person name="Gujja S."/>
            <person name="Hansen M."/>
            <person name="Howarth C."/>
            <person name="Imamovic A."/>
            <person name="Ireland A."/>
            <person name="Larimer J."/>
            <person name="McCowan C."/>
            <person name="Murphy C."/>
            <person name="Pearson M."/>
            <person name="Poon T.W."/>
            <person name="Priest M."/>
            <person name="Roberts A."/>
            <person name="Saif S."/>
            <person name="Shea T."/>
            <person name="Sisk P."/>
            <person name="Sykes S."/>
            <person name="Wortman J."/>
            <person name="Nusbaum C."/>
            <person name="Birren B."/>
        </authorList>
    </citation>
    <scope>NUCLEOTIDE SEQUENCE [LARGE SCALE GENOMIC DNA]</scope>
    <source>
        <strain evidence="5">1006PhL</strain>
    </source>
</reference>
<organism evidence="4 5">
    <name type="scientific">Mucor circinelloides f. circinelloides (strain 1006PhL)</name>
    <name type="common">Mucormycosis agent</name>
    <name type="synonym">Calyptromyces circinelloides</name>
    <dbReference type="NCBI Taxonomy" id="1220926"/>
    <lineage>
        <taxon>Eukaryota</taxon>
        <taxon>Fungi</taxon>
        <taxon>Fungi incertae sedis</taxon>
        <taxon>Mucoromycota</taxon>
        <taxon>Mucoromycotina</taxon>
        <taxon>Mucoromycetes</taxon>
        <taxon>Mucorales</taxon>
        <taxon>Mucorineae</taxon>
        <taxon>Mucoraceae</taxon>
        <taxon>Mucor</taxon>
    </lineage>
</organism>
<dbReference type="PROSITE" id="PS50902">
    <property type="entry name" value="FLAVODOXIN_LIKE"/>
    <property type="match status" value="1"/>
</dbReference>
<evidence type="ECO:0000256" key="1">
    <source>
        <dbReference type="ARBA" id="ARBA00006961"/>
    </source>
</evidence>
<evidence type="ECO:0000313" key="4">
    <source>
        <dbReference type="EMBL" id="EPB88635.1"/>
    </source>
</evidence>
<dbReference type="GO" id="GO:0016020">
    <property type="term" value="C:membrane"/>
    <property type="evidence" value="ECO:0007669"/>
    <property type="project" value="TreeGrafter"/>
</dbReference>
<evidence type="ECO:0000259" key="3">
    <source>
        <dbReference type="PROSITE" id="PS50902"/>
    </source>
</evidence>
<dbReference type="STRING" id="1220926.S2K8M9"/>
<dbReference type="Gene3D" id="3.40.50.360">
    <property type="match status" value="1"/>
</dbReference>
<feature type="domain" description="Flavodoxin-like" evidence="3">
    <location>
        <begin position="6"/>
        <end position="192"/>
    </location>
</feature>
<dbReference type="Pfam" id="PF03358">
    <property type="entry name" value="FMN_red"/>
    <property type="match status" value="1"/>
</dbReference>
<accession>S2K8M9</accession>
<feature type="compositionally biased region" description="Polar residues" evidence="2">
    <location>
        <begin position="284"/>
        <end position="316"/>
    </location>
</feature>
<feature type="compositionally biased region" description="Polar residues" evidence="2">
    <location>
        <begin position="211"/>
        <end position="220"/>
    </location>
</feature>
<dbReference type="PANTHER" id="PTHR30546">
    <property type="entry name" value="FLAVODOXIN-RELATED PROTEIN WRBA-RELATED"/>
    <property type="match status" value="1"/>
</dbReference>
<dbReference type="InterPro" id="IPR029039">
    <property type="entry name" value="Flavoprotein-like_sf"/>
</dbReference>
<dbReference type="GO" id="GO:0010181">
    <property type="term" value="F:FMN binding"/>
    <property type="evidence" value="ECO:0007669"/>
    <property type="project" value="InterPro"/>
</dbReference>
<dbReference type="PANTHER" id="PTHR30546:SF23">
    <property type="entry name" value="FLAVOPROTEIN-LIKE PROTEIN YCP4-RELATED"/>
    <property type="match status" value="1"/>
</dbReference>
<dbReference type="GO" id="GO:0003955">
    <property type="term" value="F:NAD(P)H dehydrogenase (quinone) activity"/>
    <property type="evidence" value="ECO:0007669"/>
    <property type="project" value="InterPro"/>
</dbReference>
<dbReference type="SUPFAM" id="SSF52218">
    <property type="entry name" value="Flavoproteins"/>
    <property type="match status" value="1"/>
</dbReference>
<evidence type="ECO:0000313" key="5">
    <source>
        <dbReference type="Proteomes" id="UP000014254"/>
    </source>
</evidence>
<dbReference type="NCBIfam" id="NF002999">
    <property type="entry name" value="PRK03767.1"/>
    <property type="match status" value="1"/>
</dbReference>
<gene>
    <name evidence="4" type="ORF">HMPREF1544_04507</name>
</gene>
<feature type="compositionally biased region" description="Low complexity" evidence="2">
    <location>
        <begin position="346"/>
        <end position="396"/>
    </location>
</feature>
<dbReference type="FunFam" id="3.40.50.360:FF:000001">
    <property type="entry name" value="NAD(P)H dehydrogenase (Quinone) FQR1-like"/>
    <property type="match status" value="1"/>
</dbReference>
<dbReference type="Proteomes" id="UP000014254">
    <property type="component" value="Unassembled WGS sequence"/>
</dbReference>